<feature type="transmembrane region" description="Helical" evidence="7">
    <location>
        <begin position="226"/>
        <end position="251"/>
    </location>
</feature>
<feature type="transmembrane region" description="Helical" evidence="7">
    <location>
        <begin position="136"/>
        <end position="156"/>
    </location>
</feature>
<dbReference type="EMBL" id="CAKOGP040001747">
    <property type="protein sequence ID" value="CAJ1948563.1"/>
    <property type="molecule type" value="Genomic_DNA"/>
</dbReference>
<accession>A0AAD2FPF5</accession>
<feature type="transmembrane region" description="Helical" evidence="7">
    <location>
        <begin position="376"/>
        <end position="395"/>
    </location>
</feature>
<sequence length="723" mass="78775">MSLATFSPSRRTRMPEESPLPHLSSTTSPTVIGQQWLLATTAAEDELLRHHRSRRGTTGTANNDKQHQWIFVLPVLLLEFLAIGMTRAILPSILLQEYGNKVYLVLGSADCIRGLLAFFACPLFGKLSDLWGRKQCLLITVLGSCAPVCSLALFSWRSTTVLVQQHYHHGHGYGGGEEILGVLDYDVDHYPNNNDTSLLYSYYRNGTLDLPEGVITRIHYTMPPSAIPLFVVLLSLSGIFSSTFTLVFAYISDTVETRNERVSAFGLALACFGLSFTIGPMAGGYLAHSHTHYVFTCSLILTILDLIYIQFFLPESLSHTQTLSTSLKALFTTARRSSGDGASTTTTTTTTTWSPMQSVTYLLRDPFLHTVGKVAFYYYTGVWAVISTLSIYAVQRFGLTPERLGELMSALGLCTMMAEAVLVRLIIPWVGEKKAIQIGLISFAMQCLVLGAANQAWHLFVCVGFSLLGNLVYPSLSSLVSGTVDPESNGEALGAINGVKALTEGIGPLIFGGLMTISEGTDLPGWPYWIAAILVLKAYQASKDLPFDGSANDSLASQGGGGGGGEEDGFVYELQFKQRRQEKTQKYNYFANSRNESLTTWLNSPSSEPKPRDGEEYQPLLLSDVEEDDDDCEGDGKESAVRMPYQDTPNAPLAIFSDDGYLLESSGITPPPPPPPSFAIPPSMRRVTDVASNTDAADGIPFSTPTITNSRSFFTSTAKSDPE</sequence>
<dbReference type="Proteomes" id="UP001295423">
    <property type="component" value="Unassembled WGS sequence"/>
</dbReference>
<gene>
    <name evidence="8" type="ORF">CYCCA115_LOCUS11679</name>
</gene>
<dbReference type="GO" id="GO:0016020">
    <property type="term" value="C:membrane"/>
    <property type="evidence" value="ECO:0007669"/>
    <property type="project" value="UniProtKB-SubCell"/>
</dbReference>
<dbReference type="AlphaFoldDB" id="A0AAD2FPF5"/>
<dbReference type="CDD" id="cd17330">
    <property type="entry name" value="MFS_SLC46_TetA_like"/>
    <property type="match status" value="1"/>
</dbReference>
<dbReference type="PANTHER" id="PTHR23504:SF1">
    <property type="entry name" value="GH21943P-RELATED"/>
    <property type="match status" value="1"/>
</dbReference>
<feature type="region of interest" description="Disordered" evidence="6">
    <location>
        <begin position="1"/>
        <end position="28"/>
    </location>
</feature>
<keyword evidence="3 7" id="KW-0812">Transmembrane</keyword>
<comment type="caution">
    <text evidence="8">The sequence shown here is derived from an EMBL/GenBank/DDBJ whole genome shotgun (WGS) entry which is preliminary data.</text>
</comment>
<dbReference type="Gene3D" id="1.20.1250.20">
    <property type="entry name" value="MFS general substrate transporter like domains"/>
    <property type="match status" value="1"/>
</dbReference>
<feature type="transmembrane region" description="Helical" evidence="7">
    <location>
        <begin position="102"/>
        <end position="124"/>
    </location>
</feature>
<feature type="region of interest" description="Disordered" evidence="6">
    <location>
        <begin position="626"/>
        <end position="649"/>
    </location>
</feature>
<evidence type="ECO:0000256" key="1">
    <source>
        <dbReference type="ARBA" id="ARBA00004141"/>
    </source>
</evidence>
<evidence type="ECO:0000256" key="6">
    <source>
        <dbReference type="SAM" id="MobiDB-lite"/>
    </source>
</evidence>
<keyword evidence="5 7" id="KW-0472">Membrane</keyword>
<dbReference type="InterPro" id="IPR036259">
    <property type="entry name" value="MFS_trans_sf"/>
</dbReference>
<comment type="subcellular location">
    <subcellularLocation>
        <location evidence="1">Membrane</location>
        <topology evidence="1">Multi-pass membrane protein</topology>
    </subcellularLocation>
</comment>
<keyword evidence="4 7" id="KW-1133">Transmembrane helix</keyword>
<evidence type="ECO:0000256" key="5">
    <source>
        <dbReference type="ARBA" id="ARBA00023136"/>
    </source>
</evidence>
<protein>
    <recommendedName>
        <fullName evidence="10">Major facilitator superfamily (MFS) profile domain-containing protein</fullName>
    </recommendedName>
</protein>
<evidence type="ECO:0008006" key="10">
    <source>
        <dbReference type="Google" id="ProtNLM"/>
    </source>
</evidence>
<proteinExistence type="predicted"/>
<evidence type="ECO:0000313" key="9">
    <source>
        <dbReference type="Proteomes" id="UP001295423"/>
    </source>
</evidence>
<evidence type="ECO:0000256" key="4">
    <source>
        <dbReference type="ARBA" id="ARBA00022989"/>
    </source>
</evidence>
<dbReference type="PANTHER" id="PTHR23504">
    <property type="entry name" value="MAJOR FACILITATOR SUPERFAMILY DOMAIN-CONTAINING PROTEIN 10"/>
    <property type="match status" value="1"/>
</dbReference>
<feature type="transmembrane region" description="Helical" evidence="7">
    <location>
        <begin position="407"/>
        <end position="427"/>
    </location>
</feature>
<dbReference type="GO" id="GO:0022857">
    <property type="term" value="F:transmembrane transporter activity"/>
    <property type="evidence" value="ECO:0007669"/>
    <property type="project" value="InterPro"/>
</dbReference>
<evidence type="ECO:0000256" key="3">
    <source>
        <dbReference type="ARBA" id="ARBA00022692"/>
    </source>
</evidence>
<dbReference type="Pfam" id="PF07690">
    <property type="entry name" value="MFS_1"/>
    <property type="match status" value="1"/>
</dbReference>
<feature type="transmembrane region" description="Helical" evidence="7">
    <location>
        <begin position="69"/>
        <end position="90"/>
    </location>
</feature>
<feature type="transmembrane region" description="Helical" evidence="7">
    <location>
        <begin position="448"/>
        <end position="473"/>
    </location>
</feature>
<name>A0AAD2FPF5_9STRA</name>
<reference evidence="8" key="1">
    <citation type="submission" date="2023-08" db="EMBL/GenBank/DDBJ databases">
        <authorList>
            <person name="Audoor S."/>
            <person name="Bilcke G."/>
        </authorList>
    </citation>
    <scope>NUCLEOTIDE SEQUENCE</scope>
</reference>
<organism evidence="8 9">
    <name type="scientific">Cylindrotheca closterium</name>
    <dbReference type="NCBI Taxonomy" id="2856"/>
    <lineage>
        <taxon>Eukaryota</taxon>
        <taxon>Sar</taxon>
        <taxon>Stramenopiles</taxon>
        <taxon>Ochrophyta</taxon>
        <taxon>Bacillariophyta</taxon>
        <taxon>Bacillariophyceae</taxon>
        <taxon>Bacillariophycidae</taxon>
        <taxon>Bacillariales</taxon>
        <taxon>Bacillariaceae</taxon>
        <taxon>Cylindrotheca</taxon>
    </lineage>
</organism>
<feature type="region of interest" description="Disordered" evidence="6">
    <location>
        <begin position="695"/>
        <end position="723"/>
    </location>
</feature>
<evidence type="ECO:0000256" key="7">
    <source>
        <dbReference type="SAM" id="Phobius"/>
    </source>
</evidence>
<feature type="transmembrane region" description="Helical" evidence="7">
    <location>
        <begin position="263"/>
        <end position="287"/>
    </location>
</feature>
<evidence type="ECO:0000256" key="2">
    <source>
        <dbReference type="ARBA" id="ARBA00022448"/>
    </source>
</evidence>
<keyword evidence="9" id="KW-1185">Reference proteome</keyword>
<feature type="compositionally biased region" description="Polar residues" evidence="6">
    <location>
        <begin position="703"/>
        <end position="723"/>
    </location>
</feature>
<dbReference type="SUPFAM" id="SSF103473">
    <property type="entry name" value="MFS general substrate transporter"/>
    <property type="match status" value="1"/>
</dbReference>
<keyword evidence="2" id="KW-0813">Transport</keyword>
<evidence type="ECO:0000313" key="8">
    <source>
        <dbReference type="EMBL" id="CAJ1948563.1"/>
    </source>
</evidence>
<dbReference type="InterPro" id="IPR011701">
    <property type="entry name" value="MFS"/>
</dbReference>
<feature type="transmembrane region" description="Helical" evidence="7">
    <location>
        <begin position="293"/>
        <end position="313"/>
    </location>
</feature>